<organism evidence="2 3">
    <name type="scientific">Falsiroseomonas selenitidurans</name>
    <dbReference type="NCBI Taxonomy" id="2716335"/>
    <lineage>
        <taxon>Bacteria</taxon>
        <taxon>Pseudomonadati</taxon>
        <taxon>Pseudomonadota</taxon>
        <taxon>Alphaproteobacteria</taxon>
        <taxon>Acetobacterales</taxon>
        <taxon>Roseomonadaceae</taxon>
        <taxon>Falsiroseomonas</taxon>
    </lineage>
</organism>
<dbReference type="InterPro" id="IPR051783">
    <property type="entry name" value="NAD(P)-dependent_oxidoreduct"/>
</dbReference>
<comment type="caution">
    <text evidence="2">The sequence shown here is derived from an EMBL/GenBank/DDBJ whole genome shotgun (WGS) entry which is preliminary data.</text>
</comment>
<dbReference type="RefSeq" id="WP_168034596.1">
    <property type="nucleotide sequence ID" value="NZ_JAAVNE010000057.1"/>
</dbReference>
<sequence length="299" mass="30345">MRVFLTGVTGYVGRRVAEELVADGHELAVMVRGAADDAAARSLGAWPIRVRLADPDRLRDVVAEVDAVAHCAASDDPAFLPINRAAVAAMLQAQPPGAAFATHGGSLVFGDTGTCVFDGTEPFAPPPPLAGRAALDALVLETGRARGLRAAVVHASVAFGEGSGAAIPAALARAALATGVAGYPAEGDGLWSAVHVRDWARLIVAALRHAPVGGHAFPAGGPPVAMRDLAVLVAAAAGLGAPVPIGREAAAGRWGPLGPVLGLNQVFSAAQAEGLLGWTPEMNGLPEEIERLVRELTAH</sequence>
<evidence type="ECO:0000313" key="2">
    <source>
        <dbReference type="EMBL" id="NKC33879.1"/>
    </source>
</evidence>
<keyword evidence="3" id="KW-1185">Reference proteome</keyword>
<dbReference type="PANTHER" id="PTHR48079">
    <property type="entry name" value="PROTEIN YEEZ"/>
    <property type="match status" value="1"/>
</dbReference>
<dbReference type="EMBL" id="JAAVNE010000057">
    <property type="protein sequence ID" value="NKC33879.1"/>
    <property type="molecule type" value="Genomic_DNA"/>
</dbReference>
<dbReference type="Proteomes" id="UP000787635">
    <property type="component" value="Unassembled WGS sequence"/>
</dbReference>
<feature type="domain" description="NAD-dependent epimerase/dehydratase" evidence="1">
    <location>
        <begin position="3"/>
        <end position="211"/>
    </location>
</feature>
<protein>
    <submittedName>
        <fullName evidence="2">NAD-dependent epimerase/dehydratase family protein</fullName>
    </submittedName>
</protein>
<accession>A0ABX1E9K5</accession>
<dbReference type="InterPro" id="IPR036291">
    <property type="entry name" value="NAD(P)-bd_dom_sf"/>
</dbReference>
<name>A0ABX1E9K5_9PROT</name>
<reference evidence="2 3" key="1">
    <citation type="submission" date="2020-03" db="EMBL/GenBank/DDBJ databases">
        <title>Roseomonas selenitidurans sp. nov. isolated from urban soil.</title>
        <authorList>
            <person name="Liu H."/>
        </authorList>
    </citation>
    <scope>NUCLEOTIDE SEQUENCE [LARGE SCALE GENOMIC DNA]</scope>
    <source>
        <strain evidence="2 3">BU-1</strain>
    </source>
</reference>
<dbReference type="InterPro" id="IPR001509">
    <property type="entry name" value="Epimerase_deHydtase"/>
</dbReference>
<dbReference type="PANTHER" id="PTHR48079:SF6">
    <property type="entry name" value="NAD(P)-BINDING DOMAIN-CONTAINING PROTEIN-RELATED"/>
    <property type="match status" value="1"/>
</dbReference>
<proteinExistence type="predicted"/>
<evidence type="ECO:0000313" key="3">
    <source>
        <dbReference type="Proteomes" id="UP000787635"/>
    </source>
</evidence>
<dbReference type="Pfam" id="PF01370">
    <property type="entry name" value="Epimerase"/>
    <property type="match status" value="1"/>
</dbReference>
<dbReference type="Gene3D" id="3.40.50.720">
    <property type="entry name" value="NAD(P)-binding Rossmann-like Domain"/>
    <property type="match status" value="1"/>
</dbReference>
<gene>
    <name evidence="2" type="ORF">HEQ75_23670</name>
</gene>
<dbReference type="SUPFAM" id="SSF51735">
    <property type="entry name" value="NAD(P)-binding Rossmann-fold domains"/>
    <property type="match status" value="1"/>
</dbReference>
<evidence type="ECO:0000259" key="1">
    <source>
        <dbReference type="Pfam" id="PF01370"/>
    </source>
</evidence>